<dbReference type="Gene3D" id="1.10.150.130">
    <property type="match status" value="1"/>
</dbReference>
<protein>
    <recommendedName>
        <fullName evidence="6">Core-binding (CB) domain-containing protein</fullName>
    </recommendedName>
</protein>
<keyword evidence="8" id="KW-1185">Reference proteome</keyword>
<dbReference type="InterPro" id="IPR044068">
    <property type="entry name" value="CB"/>
</dbReference>
<dbReference type="PANTHER" id="PTHR30629:SF2">
    <property type="entry name" value="PROPHAGE INTEGRASE INTS-RELATED"/>
    <property type="match status" value="1"/>
</dbReference>
<proteinExistence type="inferred from homology"/>
<name>A0ABN3A7U3_9ACTN</name>
<keyword evidence="3 4" id="KW-0238">DNA-binding</keyword>
<evidence type="ECO:0000256" key="5">
    <source>
        <dbReference type="SAM" id="MobiDB-lite"/>
    </source>
</evidence>
<sequence>MGNIQKRPSGQWRARYRDPFGKEHARHFRRRLDAERWLASVENAKHRGEWIDPALSRITVGEWAQRWLAAQVQLKQLTRERYRNILRVQILPHWERLRLAEVTHADVVAWVAALQADGYATGTIRQTHRVLSLMLTLAVRDRRLSYNPAEASGSPASPAKEPVFLSHGQVDRLAAACRATSSLSGCLPTQDCAGARPPRSRSSVST</sequence>
<reference evidence="7 8" key="1">
    <citation type="journal article" date="2019" name="Int. J. Syst. Evol. Microbiol.">
        <title>The Global Catalogue of Microorganisms (GCM) 10K type strain sequencing project: providing services to taxonomists for standard genome sequencing and annotation.</title>
        <authorList>
            <consortium name="The Broad Institute Genomics Platform"/>
            <consortium name="The Broad Institute Genome Sequencing Center for Infectious Disease"/>
            <person name="Wu L."/>
            <person name="Ma J."/>
        </authorList>
    </citation>
    <scope>NUCLEOTIDE SEQUENCE [LARGE SCALE GENOMIC DNA]</scope>
    <source>
        <strain evidence="7 8">JCM 16022</strain>
    </source>
</reference>
<feature type="domain" description="Core-binding (CB)" evidence="6">
    <location>
        <begin position="58"/>
        <end position="139"/>
    </location>
</feature>
<evidence type="ECO:0000313" key="7">
    <source>
        <dbReference type="EMBL" id="GAA2155782.1"/>
    </source>
</evidence>
<gene>
    <name evidence="7" type="ORF">GCM10009844_43350</name>
</gene>
<dbReference type="InterPro" id="IPR050808">
    <property type="entry name" value="Phage_Integrase"/>
</dbReference>
<dbReference type="PANTHER" id="PTHR30629">
    <property type="entry name" value="PROPHAGE INTEGRASE"/>
    <property type="match status" value="1"/>
</dbReference>
<dbReference type="PROSITE" id="PS51900">
    <property type="entry name" value="CB"/>
    <property type="match status" value="1"/>
</dbReference>
<evidence type="ECO:0000256" key="4">
    <source>
        <dbReference type="PROSITE-ProRule" id="PRU01248"/>
    </source>
</evidence>
<evidence type="ECO:0000256" key="2">
    <source>
        <dbReference type="ARBA" id="ARBA00022908"/>
    </source>
</evidence>
<keyword evidence="2" id="KW-0229">DNA integration</keyword>
<comment type="similarity">
    <text evidence="1">Belongs to the 'phage' integrase family.</text>
</comment>
<dbReference type="InterPro" id="IPR010998">
    <property type="entry name" value="Integrase_recombinase_N"/>
</dbReference>
<dbReference type="EMBL" id="BAAAQR010000018">
    <property type="protein sequence ID" value="GAA2155782.1"/>
    <property type="molecule type" value="Genomic_DNA"/>
</dbReference>
<comment type="caution">
    <text evidence="7">The sequence shown here is derived from an EMBL/GenBank/DDBJ whole genome shotgun (WGS) entry which is preliminary data.</text>
</comment>
<evidence type="ECO:0000256" key="1">
    <source>
        <dbReference type="ARBA" id="ARBA00008857"/>
    </source>
</evidence>
<organism evidence="7 8">
    <name type="scientific">Nocardioides koreensis</name>
    <dbReference type="NCBI Taxonomy" id="433651"/>
    <lineage>
        <taxon>Bacteria</taxon>
        <taxon>Bacillati</taxon>
        <taxon>Actinomycetota</taxon>
        <taxon>Actinomycetes</taxon>
        <taxon>Propionibacteriales</taxon>
        <taxon>Nocardioidaceae</taxon>
        <taxon>Nocardioides</taxon>
    </lineage>
</organism>
<evidence type="ECO:0000313" key="8">
    <source>
        <dbReference type="Proteomes" id="UP001501771"/>
    </source>
</evidence>
<dbReference type="Proteomes" id="UP001501771">
    <property type="component" value="Unassembled WGS sequence"/>
</dbReference>
<evidence type="ECO:0000256" key="3">
    <source>
        <dbReference type="ARBA" id="ARBA00023125"/>
    </source>
</evidence>
<dbReference type="InterPro" id="IPR011010">
    <property type="entry name" value="DNA_brk_join_enz"/>
</dbReference>
<dbReference type="RefSeq" id="WP_344157704.1">
    <property type="nucleotide sequence ID" value="NZ_BAAAQR010000018.1"/>
</dbReference>
<dbReference type="SUPFAM" id="SSF56349">
    <property type="entry name" value="DNA breaking-rejoining enzymes"/>
    <property type="match status" value="1"/>
</dbReference>
<evidence type="ECO:0000259" key="6">
    <source>
        <dbReference type="PROSITE" id="PS51900"/>
    </source>
</evidence>
<dbReference type="Pfam" id="PF26003">
    <property type="entry name" value="Integrase_N_phage"/>
    <property type="match status" value="1"/>
</dbReference>
<accession>A0ABN3A7U3</accession>
<feature type="region of interest" description="Disordered" evidence="5">
    <location>
        <begin position="183"/>
        <end position="206"/>
    </location>
</feature>
<dbReference type="InterPro" id="IPR058717">
    <property type="entry name" value="Phage_L5_Integrase_N"/>
</dbReference>